<name>A0A9P5PKK0_9AGAR</name>
<dbReference type="InterPro" id="IPR011009">
    <property type="entry name" value="Kinase-like_dom_sf"/>
</dbReference>
<evidence type="ECO:0008006" key="4">
    <source>
        <dbReference type="Google" id="ProtNLM"/>
    </source>
</evidence>
<feature type="signal peptide" evidence="1">
    <location>
        <begin position="1"/>
        <end position="24"/>
    </location>
</feature>
<keyword evidence="3" id="KW-1185">Reference proteome</keyword>
<evidence type="ECO:0000313" key="2">
    <source>
        <dbReference type="EMBL" id="KAF9065083.1"/>
    </source>
</evidence>
<reference evidence="2" key="1">
    <citation type="submission" date="2020-11" db="EMBL/GenBank/DDBJ databases">
        <authorList>
            <consortium name="DOE Joint Genome Institute"/>
            <person name="Ahrendt S."/>
            <person name="Riley R."/>
            <person name="Andreopoulos W."/>
            <person name="Labutti K."/>
            <person name="Pangilinan J."/>
            <person name="Ruiz-Duenas F.J."/>
            <person name="Barrasa J.M."/>
            <person name="Sanchez-Garcia M."/>
            <person name="Camarero S."/>
            <person name="Miyauchi S."/>
            <person name="Serrano A."/>
            <person name="Linde D."/>
            <person name="Babiker R."/>
            <person name="Drula E."/>
            <person name="Ayuso-Fernandez I."/>
            <person name="Pacheco R."/>
            <person name="Padilla G."/>
            <person name="Ferreira P."/>
            <person name="Barriuso J."/>
            <person name="Kellner H."/>
            <person name="Castanera R."/>
            <person name="Alfaro M."/>
            <person name="Ramirez L."/>
            <person name="Pisabarro A.G."/>
            <person name="Kuo A."/>
            <person name="Tritt A."/>
            <person name="Lipzen A."/>
            <person name="He G."/>
            <person name="Yan M."/>
            <person name="Ng V."/>
            <person name="Cullen D."/>
            <person name="Martin F."/>
            <person name="Rosso M.-N."/>
            <person name="Henrissat B."/>
            <person name="Hibbett D."/>
            <person name="Martinez A.T."/>
            <person name="Grigoriev I.V."/>
        </authorList>
    </citation>
    <scope>NUCLEOTIDE SEQUENCE</scope>
    <source>
        <strain evidence="2">AH 40177</strain>
    </source>
</reference>
<keyword evidence="1" id="KW-0732">Signal</keyword>
<organism evidence="2 3">
    <name type="scientific">Rhodocollybia butyracea</name>
    <dbReference type="NCBI Taxonomy" id="206335"/>
    <lineage>
        <taxon>Eukaryota</taxon>
        <taxon>Fungi</taxon>
        <taxon>Dikarya</taxon>
        <taxon>Basidiomycota</taxon>
        <taxon>Agaricomycotina</taxon>
        <taxon>Agaricomycetes</taxon>
        <taxon>Agaricomycetidae</taxon>
        <taxon>Agaricales</taxon>
        <taxon>Marasmiineae</taxon>
        <taxon>Omphalotaceae</taxon>
        <taxon>Rhodocollybia</taxon>
    </lineage>
</organism>
<accession>A0A9P5PKK0</accession>
<sequence length="625" mass="72405">MPSRPGYEILSLCHLLLLRPAIWGGQMWLEVRGRTATEGVIKAFNDIGKRWQLREGDIEVEDLAMDPADLAEFSSIKFFTGLHPRKIYWVDDDKVLKVFSYLVDVSVIVANMDLARTKLPVPRVLRYGYSGNCSYIVMERIQLHSLAAVMRHWKLDHIPWQSTSGIDYVVYALATLRLSHNDLVPRNVLVDGNTGVILAIVDWDPCEEIMMGCSERHPKLFIQWPLVKSKASQLVSPPITDPRNQSFSRQKLNPVRGGYRFLTSSPQNFIHFHRSAPPFSYRDIDRDWELREGLEFEDLYMDPADLAEFSSVDKVRNFHTRSIYFVDDDKLLKFFSYLVEVSAIVANMDLARTKLPVPRVLRYGQSGNCSYILMERIPHLSLSIVMERRGLQYMPWKITAMVDDVVRELASLGLSHNRNILIDTRNWRIVGIVDWDSCTPHYVGAEYAIRLRGYRVFRDDHESDMDWYHIFLRYSFDRTGEDNRLRRWNPKLFLHWPLVKSQACQLVQSPVTDHRNQSFSVTTETSSSGRSKVVKPTCVVALLVLKNVETSYKSFSIINTTLQFELEDRTQMRSGRDSRLLRVDVGTWEKPPDSLYRQRIPAVYATVMSLLSSCDSPHIRNYKKI</sequence>
<dbReference type="OrthoDB" id="4062651at2759"/>
<proteinExistence type="predicted"/>
<dbReference type="Proteomes" id="UP000772434">
    <property type="component" value="Unassembled WGS sequence"/>
</dbReference>
<gene>
    <name evidence="2" type="ORF">BDP27DRAFT_1405008</name>
</gene>
<dbReference type="SUPFAM" id="SSF56112">
    <property type="entry name" value="Protein kinase-like (PK-like)"/>
    <property type="match status" value="2"/>
</dbReference>
<dbReference type="EMBL" id="JADNRY010000109">
    <property type="protein sequence ID" value="KAF9065083.1"/>
    <property type="molecule type" value="Genomic_DNA"/>
</dbReference>
<feature type="chain" id="PRO_5040427206" description="Protein kinase domain-containing protein" evidence="1">
    <location>
        <begin position="25"/>
        <end position="625"/>
    </location>
</feature>
<evidence type="ECO:0000313" key="3">
    <source>
        <dbReference type="Proteomes" id="UP000772434"/>
    </source>
</evidence>
<comment type="caution">
    <text evidence="2">The sequence shown here is derived from an EMBL/GenBank/DDBJ whole genome shotgun (WGS) entry which is preliminary data.</text>
</comment>
<protein>
    <recommendedName>
        <fullName evidence="4">Protein kinase domain-containing protein</fullName>
    </recommendedName>
</protein>
<evidence type="ECO:0000256" key="1">
    <source>
        <dbReference type="SAM" id="SignalP"/>
    </source>
</evidence>
<dbReference type="AlphaFoldDB" id="A0A9P5PKK0"/>